<reference evidence="1" key="1">
    <citation type="journal article" date="2014" name="Front. Microbiol.">
        <title>High frequency of phylogenetically diverse reductive dehalogenase-homologous genes in deep subseafloor sedimentary metagenomes.</title>
        <authorList>
            <person name="Kawai M."/>
            <person name="Futagami T."/>
            <person name="Toyoda A."/>
            <person name="Takaki Y."/>
            <person name="Nishi S."/>
            <person name="Hori S."/>
            <person name="Arai W."/>
            <person name="Tsubouchi T."/>
            <person name="Morono Y."/>
            <person name="Uchiyama I."/>
            <person name="Ito T."/>
            <person name="Fujiyama A."/>
            <person name="Inagaki F."/>
            <person name="Takami H."/>
        </authorList>
    </citation>
    <scope>NUCLEOTIDE SEQUENCE</scope>
    <source>
        <strain evidence="1">Expedition CK06-06</strain>
    </source>
</reference>
<dbReference type="AlphaFoldDB" id="X1VVH3"/>
<protein>
    <submittedName>
        <fullName evidence="1">Uncharacterized protein</fullName>
    </submittedName>
</protein>
<name>X1VVH3_9ZZZZ</name>
<sequence length="65" mass="6968">LDGDLHVVYGIGTYKLALDEMALVPILPDAVRDFSTLAAKIIVGQADPNFTSIVTAYETLFPVST</sequence>
<feature type="non-terminal residue" evidence="1">
    <location>
        <position position="1"/>
    </location>
</feature>
<gene>
    <name evidence="1" type="ORF">S12H4_62844</name>
</gene>
<evidence type="ECO:0000313" key="1">
    <source>
        <dbReference type="EMBL" id="GAJ21986.1"/>
    </source>
</evidence>
<feature type="non-terminal residue" evidence="1">
    <location>
        <position position="65"/>
    </location>
</feature>
<proteinExistence type="predicted"/>
<accession>X1VVH3</accession>
<comment type="caution">
    <text evidence="1">The sequence shown here is derived from an EMBL/GenBank/DDBJ whole genome shotgun (WGS) entry which is preliminary data.</text>
</comment>
<dbReference type="EMBL" id="BARW01042383">
    <property type="protein sequence ID" value="GAJ21986.1"/>
    <property type="molecule type" value="Genomic_DNA"/>
</dbReference>
<organism evidence="1">
    <name type="scientific">marine sediment metagenome</name>
    <dbReference type="NCBI Taxonomy" id="412755"/>
    <lineage>
        <taxon>unclassified sequences</taxon>
        <taxon>metagenomes</taxon>
        <taxon>ecological metagenomes</taxon>
    </lineage>
</organism>